<dbReference type="AlphaFoldDB" id="A0A8H3ZLC5"/>
<protein>
    <submittedName>
        <fullName evidence="1">Uncharacterized protein</fullName>
    </submittedName>
</protein>
<comment type="caution">
    <text evidence="1">The sequence shown here is derived from an EMBL/GenBank/DDBJ whole genome shotgun (WGS) entry which is preliminary data.</text>
</comment>
<reference evidence="1 2" key="1">
    <citation type="submission" date="2019-12" db="EMBL/GenBank/DDBJ databases">
        <title>A genome sequence resource for the geographically widespread anthracnose pathogen Colletotrichum asianum.</title>
        <authorList>
            <person name="Meng Y."/>
        </authorList>
    </citation>
    <scope>NUCLEOTIDE SEQUENCE [LARGE SCALE GENOMIC DNA]</scope>
    <source>
        <strain evidence="1 2">ICMP 18580</strain>
    </source>
</reference>
<gene>
    <name evidence="1" type="ORF">GQ607_014915</name>
</gene>
<name>A0A8H3ZLC5_9PEZI</name>
<keyword evidence="2" id="KW-1185">Reference proteome</keyword>
<accession>A0A8H3ZLC5</accession>
<organism evidence="1 2">
    <name type="scientific">Colletotrichum asianum</name>
    <dbReference type="NCBI Taxonomy" id="702518"/>
    <lineage>
        <taxon>Eukaryota</taxon>
        <taxon>Fungi</taxon>
        <taxon>Dikarya</taxon>
        <taxon>Ascomycota</taxon>
        <taxon>Pezizomycotina</taxon>
        <taxon>Sordariomycetes</taxon>
        <taxon>Hypocreomycetidae</taxon>
        <taxon>Glomerellales</taxon>
        <taxon>Glomerellaceae</taxon>
        <taxon>Colletotrichum</taxon>
        <taxon>Colletotrichum gloeosporioides species complex</taxon>
    </lineage>
</organism>
<proteinExistence type="predicted"/>
<evidence type="ECO:0000313" key="2">
    <source>
        <dbReference type="Proteomes" id="UP000434172"/>
    </source>
</evidence>
<dbReference type="EMBL" id="WOWK01000121">
    <property type="protein sequence ID" value="KAF0317891.1"/>
    <property type="molecule type" value="Genomic_DNA"/>
</dbReference>
<dbReference type="Proteomes" id="UP000434172">
    <property type="component" value="Unassembled WGS sequence"/>
</dbReference>
<sequence length="46" mass="5001">MCCLKTNLSSDFQILHLGEEIKVVGEPHVAAALVHLRQVPERGSAC</sequence>
<evidence type="ECO:0000313" key="1">
    <source>
        <dbReference type="EMBL" id="KAF0317891.1"/>
    </source>
</evidence>